<dbReference type="EMBL" id="CAXLJM020000069">
    <property type="protein sequence ID" value="CAL8125332.1"/>
    <property type="molecule type" value="Genomic_DNA"/>
</dbReference>
<feature type="transmembrane region" description="Helical" evidence="1">
    <location>
        <begin position="48"/>
        <end position="67"/>
    </location>
</feature>
<feature type="transmembrane region" description="Helical" evidence="1">
    <location>
        <begin position="73"/>
        <end position="97"/>
    </location>
</feature>
<evidence type="ECO:0008006" key="4">
    <source>
        <dbReference type="Google" id="ProtNLM"/>
    </source>
</evidence>
<comment type="caution">
    <text evidence="2">The sequence shown here is derived from an EMBL/GenBank/DDBJ whole genome shotgun (WGS) entry which is preliminary data.</text>
</comment>
<keyword evidence="3" id="KW-1185">Reference proteome</keyword>
<feature type="transmembrane region" description="Helical" evidence="1">
    <location>
        <begin position="136"/>
        <end position="161"/>
    </location>
</feature>
<evidence type="ECO:0000256" key="1">
    <source>
        <dbReference type="SAM" id="Phobius"/>
    </source>
</evidence>
<accession>A0ABP1RBA3</accession>
<proteinExistence type="predicted"/>
<name>A0ABP1RBA3_9HEXA</name>
<keyword evidence="1" id="KW-0812">Transmembrane</keyword>
<organism evidence="2 3">
    <name type="scientific">Orchesella dallaii</name>
    <dbReference type="NCBI Taxonomy" id="48710"/>
    <lineage>
        <taxon>Eukaryota</taxon>
        <taxon>Metazoa</taxon>
        <taxon>Ecdysozoa</taxon>
        <taxon>Arthropoda</taxon>
        <taxon>Hexapoda</taxon>
        <taxon>Collembola</taxon>
        <taxon>Entomobryomorpha</taxon>
        <taxon>Entomobryoidea</taxon>
        <taxon>Orchesellidae</taxon>
        <taxon>Orchesellinae</taxon>
        <taxon>Orchesella</taxon>
    </lineage>
</organism>
<sequence>MLSDRMYALIGIIYPAFGSVGIIPYMWDKKTKLAVRSSTSQVLIRYHFLFIGHFILYNLIQSIIFYLDKNYEYFNMTFTCFCAALLVYQSFIIMIFFEDDSIVLANALSIFLAHMHREYYPDYDSKNSTKSKLIDLGLVCILLASVVTSVVNCIVNCVYPHLPIFLGYILEEAPPIVKIPFAYVIPCIFVWIIFFNCFVAVCPMYAYGLHILPFLFKELRMGRTNYETPSEVRQPQNLIVAYRSLQLFQQLVNNLVGKFIVPTQAIVTKLIVLSSYMAIKHGDKMEKASFFLIITWAGLAALFWSLMLMIGGHLHVHGKRVLDSWKYHRWGRPFDTKLMSKFRKSCRPIMVSFGNTYRIRRLSGLKFIRGLSRGILRALLTL</sequence>
<dbReference type="Proteomes" id="UP001642540">
    <property type="component" value="Unassembled WGS sequence"/>
</dbReference>
<feature type="transmembrane region" description="Helical" evidence="1">
    <location>
        <begin position="6"/>
        <end position="27"/>
    </location>
</feature>
<evidence type="ECO:0000313" key="3">
    <source>
        <dbReference type="Proteomes" id="UP001642540"/>
    </source>
</evidence>
<gene>
    <name evidence="2" type="ORF">ODALV1_LOCUS20931</name>
</gene>
<reference evidence="2 3" key="1">
    <citation type="submission" date="2024-08" db="EMBL/GenBank/DDBJ databases">
        <authorList>
            <person name="Cucini C."/>
            <person name="Frati F."/>
        </authorList>
    </citation>
    <scope>NUCLEOTIDE SEQUENCE [LARGE SCALE GENOMIC DNA]</scope>
</reference>
<feature type="transmembrane region" description="Helical" evidence="1">
    <location>
        <begin position="181"/>
        <end position="207"/>
    </location>
</feature>
<protein>
    <recommendedName>
        <fullName evidence="4">Odorant receptor</fullName>
    </recommendedName>
</protein>
<keyword evidence="1" id="KW-0472">Membrane</keyword>
<feature type="transmembrane region" description="Helical" evidence="1">
    <location>
        <begin position="290"/>
        <end position="310"/>
    </location>
</feature>
<evidence type="ECO:0000313" key="2">
    <source>
        <dbReference type="EMBL" id="CAL8125332.1"/>
    </source>
</evidence>
<keyword evidence="1" id="KW-1133">Transmembrane helix</keyword>